<dbReference type="HOGENOM" id="CLU_3309942_0_0_9"/>
<evidence type="ECO:0000313" key="1">
    <source>
        <dbReference type="EMBL" id="EMZ28152.1"/>
    </source>
</evidence>
<organism evidence="1 2">
    <name type="scientific">Eubacterium plexicaudatum ASF492</name>
    <dbReference type="NCBI Taxonomy" id="1235802"/>
    <lineage>
        <taxon>Bacteria</taxon>
        <taxon>Bacillati</taxon>
        <taxon>Bacillota</taxon>
        <taxon>Clostridia</taxon>
        <taxon>Eubacteriales</taxon>
        <taxon>Eubacteriaceae</taxon>
        <taxon>Eubacterium</taxon>
    </lineage>
</organism>
<dbReference type="AlphaFoldDB" id="N2AFH0"/>
<evidence type="ECO:0000313" key="2">
    <source>
        <dbReference type="Proteomes" id="UP000012589"/>
    </source>
</evidence>
<keyword evidence="2" id="KW-1185">Reference proteome</keyword>
<proteinExistence type="predicted"/>
<dbReference type="Proteomes" id="UP000012589">
    <property type="component" value="Unassembled WGS sequence"/>
</dbReference>
<reference evidence="1 2" key="1">
    <citation type="journal article" date="2014" name="Genome Announc.">
        <title>Draft genome sequences of the altered schaedler flora, a defined bacterial community from gnotobiotic mice.</title>
        <authorList>
            <person name="Wannemuehler M.J."/>
            <person name="Overstreet A.M."/>
            <person name="Ward D.V."/>
            <person name="Phillips G.J."/>
        </authorList>
    </citation>
    <scope>NUCLEOTIDE SEQUENCE [LARGE SCALE GENOMIC DNA]</scope>
    <source>
        <strain evidence="1 2">ASF492</strain>
    </source>
</reference>
<protein>
    <submittedName>
        <fullName evidence="1">Uncharacterized protein</fullName>
    </submittedName>
</protein>
<name>N2AFH0_9FIRM</name>
<dbReference type="EMBL" id="AQFT01000065">
    <property type="protein sequence ID" value="EMZ28152.1"/>
    <property type="molecule type" value="Genomic_DNA"/>
</dbReference>
<accession>N2AFH0</accession>
<gene>
    <name evidence="1" type="ORF">C823_01996</name>
</gene>
<dbReference type="STRING" id="1235802.C823_01996"/>
<sequence length="39" mass="4406">MIGSGFYLKIHRVATEFGNGCRFHGAVCENAIYDNRTRT</sequence>
<comment type="caution">
    <text evidence="1">The sequence shown here is derived from an EMBL/GenBank/DDBJ whole genome shotgun (WGS) entry which is preliminary data.</text>
</comment>